<dbReference type="OrthoDB" id="73875at2759"/>
<protein>
    <submittedName>
        <fullName evidence="1">Uncharacterized protein</fullName>
    </submittedName>
</protein>
<keyword evidence="2" id="KW-1185">Reference proteome</keyword>
<comment type="caution">
    <text evidence="1">The sequence shown here is derived from an EMBL/GenBank/DDBJ whole genome shotgun (WGS) entry which is preliminary data.</text>
</comment>
<reference evidence="1 2" key="1">
    <citation type="submission" date="2020-07" db="EMBL/GenBank/DDBJ databases">
        <title>Comparative genomics of pyrophilous fungi reveals a link between fire events and developmental genes.</title>
        <authorList>
            <consortium name="DOE Joint Genome Institute"/>
            <person name="Steindorff A.S."/>
            <person name="Carver A."/>
            <person name="Calhoun S."/>
            <person name="Stillman K."/>
            <person name="Liu H."/>
            <person name="Lipzen A."/>
            <person name="Pangilinan J."/>
            <person name="Labutti K."/>
            <person name="Bruns T.D."/>
            <person name="Grigoriev I.V."/>
        </authorList>
    </citation>
    <scope>NUCLEOTIDE SEQUENCE [LARGE SCALE GENOMIC DNA]</scope>
    <source>
        <strain evidence="1 2">CBS 144469</strain>
    </source>
</reference>
<gene>
    <name evidence="1" type="ORF">DFP72DRAFT_1080801</name>
</gene>
<dbReference type="EMBL" id="JACGCI010000158">
    <property type="protein sequence ID" value="KAF6743124.1"/>
    <property type="molecule type" value="Genomic_DNA"/>
</dbReference>
<evidence type="ECO:0000313" key="1">
    <source>
        <dbReference type="EMBL" id="KAF6743124.1"/>
    </source>
</evidence>
<accession>A0A8H6H9W7</accession>
<proteinExistence type="predicted"/>
<organism evidence="1 2">
    <name type="scientific">Ephemerocybe angulata</name>
    <dbReference type="NCBI Taxonomy" id="980116"/>
    <lineage>
        <taxon>Eukaryota</taxon>
        <taxon>Fungi</taxon>
        <taxon>Dikarya</taxon>
        <taxon>Basidiomycota</taxon>
        <taxon>Agaricomycotina</taxon>
        <taxon>Agaricomycetes</taxon>
        <taxon>Agaricomycetidae</taxon>
        <taxon>Agaricales</taxon>
        <taxon>Agaricineae</taxon>
        <taxon>Psathyrellaceae</taxon>
        <taxon>Ephemerocybe</taxon>
    </lineage>
</organism>
<sequence>MAQRMTGVNPVSKESASTVGMIFFDNLPTSDTAASGTLKIWGATESIADITSAAGWEILGCKKDSLSQVIRLVCSGSDSYCSRLYDTIGAVGNVSRYTIPD</sequence>
<dbReference type="AlphaFoldDB" id="A0A8H6H9W7"/>
<name>A0A8H6H9W7_9AGAR</name>
<evidence type="ECO:0000313" key="2">
    <source>
        <dbReference type="Proteomes" id="UP000521943"/>
    </source>
</evidence>
<dbReference type="Proteomes" id="UP000521943">
    <property type="component" value="Unassembled WGS sequence"/>
</dbReference>